<evidence type="ECO:0000256" key="3">
    <source>
        <dbReference type="ARBA" id="ARBA00022692"/>
    </source>
</evidence>
<organism evidence="8 9">
    <name type="scientific">Lishizhenia tianjinensis</name>
    <dbReference type="NCBI Taxonomy" id="477690"/>
    <lineage>
        <taxon>Bacteria</taxon>
        <taxon>Pseudomonadati</taxon>
        <taxon>Bacteroidota</taxon>
        <taxon>Flavobacteriia</taxon>
        <taxon>Flavobacteriales</taxon>
        <taxon>Crocinitomicaceae</taxon>
        <taxon>Lishizhenia</taxon>
    </lineage>
</organism>
<dbReference type="PANTHER" id="PTHR11706:SF33">
    <property type="entry name" value="NATURAL RESISTANCE-ASSOCIATED MACROPHAGE PROTEIN 2"/>
    <property type="match status" value="1"/>
</dbReference>
<feature type="transmembrane region" description="Helical" evidence="7">
    <location>
        <begin position="40"/>
        <end position="64"/>
    </location>
</feature>
<dbReference type="GO" id="GO:0005886">
    <property type="term" value="C:plasma membrane"/>
    <property type="evidence" value="ECO:0007669"/>
    <property type="project" value="TreeGrafter"/>
</dbReference>
<dbReference type="AlphaFoldDB" id="A0A1I7B9M4"/>
<sequence length="403" mass="42809">MNKLINVFKDLGPGPLVAAAFIGPGTVTVCAKAGVNFSYALLWALLLSVFICILFQGMAARLGVVSQKGLAQVMRESIANPILKYFVLAVSIAAIIVGNAAYEGGNITGGSMGLTSVFGTLTHDVGPFHFNFYSLLLGTIALLLLLSKSFVRVERFLLTLVVLMSLAFISTALIADIQWSEFFAGLFTFQQPEGSFLTVIALIGTTVVPYNLFLHASLAAKKWKGEEGVVKSKRDVFIAMILGGLVSMAIVVSAAESGLQELLAPHQLADSLAPLYGNIAQYLLAFGLFAAGLTSAITAPLAAGFVAKGCFNLNEKQEKGVVIFVLLVGVTLSSLGLKSLELIQFAQIANAIVLPLIAVVLLWMMNNKALLGNQRNTNIQNILGALVVLFAFGMSLKSIYTLL</sequence>
<dbReference type="Pfam" id="PF01566">
    <property type="entry name" value="Nramp"/>
    <property type="match status" value="1"/>
</dbReference>
<name>A0A1I7B9M4_9FLAO</name>
<feature type="transmembrane region" description="Helical" evidence="7">
    <location>
        <begin position="236"/>
        <end position="259"/>
    </location>
</feature>
<accession>A0A1I7B9M4</accession>
<evidence type="ECO:0000313" key="9">
    <source>
        <dbReference type="Proteomes" id="UP000236454"/>
    </source>
</evidence>
<evidence type="ECO:0000256" key="6">
    <source>
        <dbReference type="ARBA" id="ARBA00023136"/>
    </source>
</evidence>
<feature type="transmembrane region" description="Helical" evidence="7">
    <location>
        <begin position="319"/>
        <end position="337"/>
    </location>
</feature>
<feature type="transmembrane region" description="Helical" evidence="7">
    <location>
        <begin position="156"/>
        <end position="175"/>
    </location>
</feature>
<evidence type="ECO:0000313" key="8">
    <source>
        <dbReference type="EMBL" id="SFT83896.1"/>
    </source>
</evidence>
<feature type="transmembrane region" description="Helical" evidence="7">
    <location>
        <begin position="382"/>
        <end position="400"/>
    </location>
</feature>
<proteinExistence type="predicted"/>
<dbReference type="GO" id="GO:0015086">
    <property type="term" value="F:cadmium ion transmembrane transporter activity"/>
    <property type="evidence" value="ECO:0007669"/>
    <property type="project" value="TreeGrafter"/>
</dbReference>
<dbReference type="STRING" id="477690.SAMN05216474_2602"/>
<feature type="transmembrane region" description="Helical" evidence="7">
    <location>
        <begin position="343"/>
        <end position="362"/>
    </location>
</feature>
<dbReference type="Proteomes" id="UP000236454">
    <property type="component" value="Unassembled WGS sequence"/>
</dbReference>
<keyword evidence="2" id="KW-0813">Transport</keyword>
<evidence type="ECO:0000256" key="2">
    <source>
        <dbReference type="ARBA" id="ARBA00022448"/>
    </source>
</evidence>
<dbReference type="GO" id="GO:0005384">
    <property type="term" value="F:manganese ion transmembrane transporter activity"/>
    <property type="evidence" value="ECO:0007669"/>
    <property type="project" value="TreeGrafter"/>
</dbReference>
<evidence type="ECO:0000256" key="7">
    <source>
        <dbReference type="SAM" id="Phobius"/>
    </source>
</evidence>
<dbReference type="RefSeq" id="WP_090251130.1">
    <property type="nucleotide sequence ID" value="NZ_FPAS01000005.1"/>
</dbReference>
<dbReference type="GO" id="GO:0015293">
    <property type="term" value="F:symporter activity"/>
    <property type="evidence" value="ECO:0007669"/>
    <property type="project" value="UniProtKB-KW"/>
</dbReference>
<dbReference type="OrthoDB" id="9787548at2"/>
<keyword evidence="3 7" id="KW-0812">Transmembrane</keyword>
<reference evidence="8 9" key="1">
    <citation type="submission" date="2016-10" db="EMBL/GenBank/DDBJ databases">
        <authorList>
            <person name="de Groot N.N."/>
        </authorList>
    </citation>
    <scope>NUCLEOTIDE SEQUENCE [LARGE SCALE GENOMIC DNA]</scope>
    <source>
        <strain evidence="8 9">CGMCC 1.7005</strain>
    </source>
</reference>
<feature type="transmembrane region" description="Helical" evidence="7">
    <location>
        <begin position="130"/>
        <end position="147"/>
    </location>
</feature>
<feature type="transmembrane region" description="Helical" evidence="7">
    <location>
        <begin position="279"/>
        <end position="307"/>
    </location>
</feature>
<comment type="subcellular location">
    <subcellularLocation>
        <location evidence="1">Membrane</location>
        <topology evidence="1">Multi-pass membrane protein</topology>
    </subcellularLocation>
</comment>
<evidence type="ECO:0000256" key="5">
    <source>
        <dbReference type="ARBA" id="ARBA00022989"/>
    </source>
</evidence>
<keyword evidence="9" id="KW-1185">Reference proteome</keyword>
<dbReference type="PANTHER" id="PTHR11706">
    <property type="entry name" value="SOLUTE CARRIER PROTEIN FAMILY 11 MEMBER"/>
    <property type="match status" value="1"/>
</dbReference>
<dbReference type="GO" id="GO:0034755">
    <property type="term" value="P:iron ion transmembrane transport"/>
    <property type="evidence" value="ECO:0007669"/>
    <property type="project" value="TreeGrafter"/>
</dbReference>
<keyword evidence="4" id="KW-0769">Symport</keyword>
<feature type="transmembrane region" description="Helical" evidence="7">
    <location>
        <begin position="195"/>
        <end position="215"/>
    </location>
</feature>
<keyword evidence="6 7" id="KW-0472">Membrane</keyword>
<evidence type="ECO:0000256" key="4">
    <source>
        <dbReference type="ARBA" id="ARBA00022847"/>
    </source>
</evidence>
<feature type="transmembrane region" description="Helical" evidence="7">
    <location>
        <begin position="85"/>
        <end position="102"/>
    </location>
</feature>
<dbReference type="EMBL" id="FPAS01000005">
    <property type="protein sequence ID" value="SFT83896.1"/>
    <property type="molecule type" value="Genomic_DNA"/>
</dbReference>
<gene>
    <name evidence="8" type="ORF">SAMN05216474_2602</name>
</gene>
<keyword evidence="5 7" id="KW-1133">Transmembrane helix</keyword>
<dbReference type="PRINTS" id="PR00447">
    <property type="entry name" value="NATRESASSCMP"/>
</dbReference>
<dbReference type="InterPro" id="IPR001046">
    <property type="entry name" value="NRAMP_fam"/>
</dbReference>
<protein>
    <submittedName>
        <fullName evidence="8">NRAMP (Natural resistance-associated macrophage protein) metal ion transporters</fullName>
    </submittedName>
</protein>
<evidence type="ECO:0000256" key="1">
    <source>
        <dbReference type="ARBA" id="ARBA00004141"/>
    </source>
</evidence>